<evidence type="ECO:0000313" key="3">
    <source>
        <dbReference type="Proteomes" id="UP000193827"/>
    </source>
</evidence>
<dbReference type="SUPFAM" id="SSF51197">
    <property type="entry name" value="Clavaminate synthase-like"/>
    <property type="match status" value="1"/>
</dbReference>
<dbReference type="Proteomes" id="UP000193827">
    <property type="component" value="Unassembled WGS sequence"/>
</dbReference>
<gene>
    <name evidence="2" type="ORF">PEL8287_01120</name>
</gene>
<evidence type="ECO:0000256" key="1">
    <source>
        <dbReference type="ARBA" id="ARBA00001954"/>
    </source>
</evidence>
<dbReference type="PANTHER" id="PTHR20883">
    <property type="entry name" value="PHYTANOYL-COA DIOXYGENASE DOMAIN CONTAINING 1"/>
    <property type="match status" value="1"/>
</dbReference>
<keyword evidence="2" id="KW-0223">Dioxygenase</keyword>
<dbReference type="GO" id="GO:0005506">
    <property type="term" value="F:iron ion binding"/>
    <property type="evidence" value="ECO:0007669"/>
    <property type="project" value="UniProtKB-ARBA"/>
</dbReference>
<proteinExistence type="predicted"/>
<protein>
    <submittedName>
        <fullName evidence="2">Phytanoyl-CoA dioxygenase (PhyH)</fullName>
    </submittedName>
</protein>
<keyword evidence="2" id="KW-0560">Oxidoreductase</keyword>
<dbReference type="GO" id="GO:0016706">
    <property type="term" value="F:2-oxoglutarate-dependent dioxygenase activity"/>
    <property type="evidence" value="ECO:0007669"/>
    <property type="project" value="UniProtKB-ARBA"/>
</dbReference>
<dbReference type="AlphaFoldDB" id="A0A1Y5RX11"/>
<dbReference type="PANTHER" id="PTHR20883:SF48">
    <property type="entry name" value="ECTOINE DIOXYGENASE"/>
    <property type="match status" value="1"/>
</dbReference>
<dbReference type="EMBL" id="FWFL01000002">
    <property type="protein sequence ID" value="SLN24507.1"/>
    <property type="molecule type" value="Genomic_DNA"/>
</dbReference>
<dbReference type="Gene3D" id="2.60.120.620">
    <property type="entry name" value="q2cbj1_9rhob like domain"/>
    <property type="match status" value="1"/>
</dbReference>
<comment type="cofactor">
    <cofactor evidence="1">
        <name>Fe(2+)</name>
        <dbReference type="ChEBI" id="CHEBI:29033"/>
    </cofactor>
</comment>
<evidence type="ECO:0000313" key="2">
    <source>
        <dbReference type="EMBL" id="SLN24507.1"/>
    </source>
</evidence>
<name>A0A1Y5RX11_9RHOB</name>
<organism evidence="2 3">
    <name type="scientific">Roseovarius litorisediminis</name>
    <dbReference type="NCBI Taxonomy" id="1312363"/>
    <lineage>
        <taxon>Bacteria</taxon>
        <taxon>Pseudomonadati</taxon>
        <taxon>Pseudomonadota</taxon>
        <taxon>Alphaproteobacteria</taxon>
        <taxon>Rhodobacterales</taxon>
        <taxon>Roseobacteraceae</taxon>
        <taxon>Roseovarius</taxon>
    </lineage>
</organism>
<keyword evidence="3" id="KW-1185">Reference proteome</keyword>
<dbReference type="Pfam" id="PF05721">
    <property type="entry name" value="PhyH"/>
    <property type="match status" value="1"/>
</dbReference>
<reference evidence="2 3" key="1">
    <citation type="submission" date="2017-03" db="EMBL/GenBank/DDBJ databases">
        <authorList>
            <person name="Afonso C.L."/>
            <person name="Miller P.J."/>
            <person name="Scott M.A."/>
            <person name="Spackman E."/>
            <person name="Goraichik I."/>
            <person name="Dimitrov K.M."/>
            <person name="Suarez D.L."/>
            <person name="Swayne D.E."/>
        </authorList>
    </citation>
    <scope>NUCLEOTIDE SEQUENCE [LARGE SCALE GENOMIC DNA]</scope>
    <source>
        <strain evidence="2 3">CECT 8287</strain>
    </source>
</reference>
<sequence length="313" mass="34704">MYHPAWYIPRISLVYSRDGDGKTDMAQLTQDQKDQFWRDGVLVVGDAVSPEQLADLRKTFAGWVEESRAHQDDYGETLDGRPRFDLQPGHNAEVPGLRRVQSPEEISEVFANTMRNARTVDLCAELIGPGIRFHHGKVNSKLPGTATKVKWHQDFPFEPMTNDDMITCLLFIDDVTLENGPLEVIPGTHKGPIYSHWRNGVFTGAVADDVIEGRESEIVKCTGKAGSVCLMHANLLHGSAPNLSNDPRTLYIATYYAEDAIELSPNHLPSTLTHELVRGEASGRVRCTAYQMELPVVPEGTSFFAQQESADAG</sequence>
<dbReference type="InterPro" id="IPR008775">
    <property type="entry name" value="Phytyl_CoA_dOase-like"/>
</dbReference>
<accession>A0A1Y5RX11</accession>